<sequence length="109" mass="11673">MASATPLYACDDSAAVYLHSVILYLYIYKDTKLSITEGRADALRAFSEVKPTLRQAPTCVKEADTSVLTCLIAFAGVAPVSRGAVSTLKHRRTLAVDSTPLGTPDPKDD</sequence>
<accession>A0A8J5NRW2</accession>
<name>A0A8J5NRW2_FUSOX</name>
<gene>
    <name evidence="1" type="ORF">Forpe1208_v010736</name>
</gene>
<comment type="caution">
    <text evidence="1">The sequence shown here is derived from an EMBL/GenBank/DDBJ whole genome shotgun (WGS) entry which is preliminary data.</text>
</comment>
<organism evidence="1 2">
    <name type="scientific">Fusarium oxysporum f. sp. rapae</name>
    <dbReference type="NCBI Taxonomy" id="485398"/>
    <lineage>
        <taxon>Eukaryota</taxon>
        <taxon>Fungi</taxon>
        <taxon>Dikarya</taxon>
        <taxon>Ascomycota</taxon>
        <taxon>Pezizomycotina</taxon>
        <taxon>Sordariomycetes</taxon>
        <taxon>Hypocreomycetidae</taxon>
        <taxon>Hypocreales</taxon>
        <taxon>Nectriaceae</taxon>
        <taxon>Fusarium</taxon>
        <taxon>Fusarium oxysporum species complex</taxon>
    </lineage>
</organism>
<protein>
    <submittedName>
        <fullName evidence="1">Uncharacterized protein</fullName>
    </submittedName>
</protein>
<dbReference type="AlphaFoldDB" id="A0A8J5NRW2"/>
<evidence type="ECO:0000313" key="2">
    <source>
        <dbReference type="Proteomes" id="UP000694050"/>
    </source>
</evidence>
<dbReference type="Proteomes" id="UP000694050">
    <property type="component" value="Unassembled WGS sequence"/>
</dbReference>
<dbReference type="EMBL" id="JAELUQ010000007">
    <property type="protein sequence ID" value="KAG7410530.1"/>
    <property type="molecule type" value="Genomic_DNA"/>
</dbReference>
<evidence type="ECO:0000313" key="1">
    <source>
        <dbReference type="EMBL" id="KAG7410530.1"/>
    </source>
</evidence>
<reference evidence="1" key="1">
    <citation type="submission" date="2021-04" db="EMBL/GenBank/DDBJ databases">
        <title>First draft genome resource for Brassicaceae pathogens Fusarium oxysporum f. sp. raphani and Fusarium oxysporum f. sp. rapae.</title>
        <authorList>
            <person name="Asai S."/>
        </authorList>
    </citation>
    <scope>NUCLEOTIDE SEQUENCE</scope>
    <source>
        <strain evidence="1">Tf1208</strain>
    </source>
</reference>
<proteinExistence type="predicted"/>